<dbReference type="HOGENOM" id="CLU_071837_2_2_9"/>
<evidence type="ECO:0000313" key="14">
    <source>
        <dbReference type="Proteomes" id="UP000007093"/>
    </source>
</evidence>
<evidence type="ECO:0000256" key="6">
    <source>
        <dbReference type="ARBA" id="ARBA00023102"/>
    </source>
</evidence>
<dbReference type="GO" id="GO:0000105">
    <property type="term" value="P:L-histidine biosynthetic process"/>
    <property type="evidence" value="ECO:0007669"/>
    <property type="project" value="UniProtKB-UniRule"/>
</dbReference>
<name>G4Q5L9_ACIIR</name>
<dbReference type="NCBIfam" id="TIGR01855">
    <property type="entry name" value="IMP_synth_hisH"/>
    <property type="match status" value="1"/>
</dbReference>
<keyword evidence="4 10" id="KW-0378">Hydrolase</keyword>
<feature type="active site" evidence="10 11">
    <location>
        <position position="184"/>
    </location>
</feature>
<dbReference type="FunCoup" id="G4Q5L9">
    <property type="interactions" value="312"/>
</dbReference>
<dbReference type="EMBL" id="CP003058">
    <property type="protein sequence ID" value="AEQ22122.1"/>
    <property type="molecule type" value="Genomic_DNA"/>
</dbReference>
<protein>
    <recommendedName>
        <fullName evidence="10">Imidazole glycerol phosphate synthase subunit HisH</fullName>
        <ecNumber evidence="10">4.3.2.10</ecNumber>
    </recommendedName>
    <alternativeName>
        <fullName evidence="10">IGP synthase glutaminase subunit</fullName>
        <ecNumber evidence="10">3.5.1.2</ecNumber>
    </alternativeName>
    <alternativeName>
        <fullName evidence="10">IGP synthase subunit HisH</fullName>
    </alternativeName>
    <alternativeName>
        <fullName evidence="10">ImGP synthase subunit HisH</fullName>
        <shortName evidence="10">IGPS subunit HisH</shortName>
    </alternativeName>
</protein>
<comment type="subcellular location">
    <subcellularLocation>
        <location evidence="10">Cytoplasm</location>
    </subcellularLocation>
</comment>
<dbReference type="InterPro" id="IPR029062">
    <property type="entry name" value="Class_I_gatase-like"/>
</dbReference>
<dbReference type="GO" id="GO:0004359">
    <property type="term" value="F:glutaminase activity"/>
    <property type="evidence" value="ECO:0007669"/>
    <property type="project" value="UniProtKB-EC"/>
</dbReference>
<gene>
    <name evidence="10 13" type="primary">hisH</name>
    <name evidence="13" type="ordered locus">Acin_0893</name>
</gene>
<comment type="catalytic activity">
    <reaction evidence="9 10">
        <text>L-glutamine + H2O = L-glutamate + NH4(+)</text>
        <dbReference type="Rhea" id="RHEA:15889"/>
        <dbReference type="ChEBI" id="CHEBI:15377"/>
        <dbReference type="ChEBI" id="CHEBI:28938"/>
        <dbReference type="ChEBI" id="CHEBI:29985"/>
        <dbReference type="ChEBI" id="CHEBI:58359"/>
        <dbReference type="EC" id="3.5.1.2"/>
    </reaction>
</comment>
<dbReference type="Gene3D" id="3.40.50.880">
    <property type="match status" value="1"/>
</dbReference>
<dbReference type="GO" id="GO:0016829">
    <property type="term" value="F:lyase activity"/>
    <property type="evidence" value="ECO:0007669"/>
    <property type="project" value="UniProtKB-KW"/>
</dbReference>
<dbReference type="PANTHER" id="PTHR42701:SF1">
    <property type="entry name" value="IMIDAZOLE GLYCEROL PHOSPHATE SYNTHASE SUBUNIT HISH"/>
    <property type="match status" value="1"/>
</dbReference>
<keyword evidence="14" id="KW-1185">Reference proteome</keyword>
<evidence type="ECO:0000256" key="7">
    <source>
        <dbReference type="ARBA" id="ARBA00023239"/>
    </source>
</evidence>
<evidence type="ECO:0000256" key="2">
    <source>
        <dbReference type="ARBA" id="ARBA00011152"/>
    </source>
</evidence>
<comment type="subunit">
    <text evidence="2 10">Heterodimer of HisH and HisF.</text>
</comment>
<comment type="function">
    <text evidence="10">IGPS catalyzes the conversion of PRFAR and glutamine to IGP, AICAR and glutamate. The HisH subunit catalyzes the hydrolysis of glutamine to glutamate and ammonia as part of the synthesis of IGP and AICAR. The resulting ammonia molecule is channeled to the active site of HisF.</text>
</comment>
<reference evidence="13 14" key="1">
    <citation type="journal article" date="2011" name="J. Bacteriol.">
        <title>Complete genome sequence of Acidaminococcus intestini RYC-MR95, a Gram-negative bacterium from the phylum Firmicutes.</title>
        <authorList>
            <person name="D'Auria G."/>
            <person name="Galan J.C."/>
            <person name="Rodriguez-Alcayna M."/>
            <person name="Moya A."/>
            <person name="Baquero F."/>
            <person name="Latorre A."/>
        </authorList>
    </citation>
    <scope>NUCLEOTIDE SEQUENCE [LARGE SCALE GENOMIC DNA]</scope>
    <source>
        <strain evidence="13 14">RyC-MR95</strain>
    </source>
</reference>
<evidence type="ECO:0000256" key="1">
    <source>
        <dbReference type="ARBA" id="ARBA00005091"/>
    </source>
</evidence>
<dbReference type="eggNOG" id="COG0118">
    <property type="taxonomic scope" value="Bacteria"/>
</dbReference>
<dbReference type="GO" id="GO:0005737">
    <property type="term" value="C:cytoplasm"/>
    <property type="evidence" value="ECO:0007669"/>
    <property type="project" value="UniProtKB-SubCell"/>
</dbReference>
<keyword evidence="5 10" id="KW-0315">Glutamine amidotransferase</keyword>
<dbReference type="InterPro" id="IPR017926">
    <property type="entry name" value="GATASE"/>
</dbReference>
<dbReference type="InParanoid" id="G4Q5L9"/>
<comment type="catalytic activity">
    <reaction evidence="8 10">
        <text>5-[(5-phospho-1-deoxy-D-ribulos-1-ylimino)methylamino]-1-(5-phospho-beta-D-ribosyl)imidazole-4-carboxamide + L-glutamine = D-erythro-1-(imidazol-4-yl)glycerol 3-phosphate + 5-amino-1-(5-phospho-beta-D-ribosyl)imidazole-4-carboxamide + L-glutamate + H(+)</text>
        <dbReference type="Rhea" id="RHEA:24793"/>
        <dbReference type="ChEBI" id="CHEBI:15378"/>
        <dbReference type="ChEBI" id="CHEBI:29985"/>
        <dbReference type="ChEBI" id="CHEBI:58278"/>
        <dbReference type="ChEBI" id="CHEBI:58359"/>
        <dbReference type="ChEBI" id="CHEBI:58475"/>
        <dbReference type="ChEBI" id="CHEBI:58525"/>
        <dbReference type="EC" id="4.3.2.10"/>
    </reaction>
</comment>
<organism evidence="13 14">
    <name type="scientific">Acidaminococcus intestini (strain RyC-MR95)</name>
    <dbReference type="NCBI Taxonomy" id="568816"/>
    <lineage>
        <taxon>Bacteria</taxon>
        <taxon>Bacillati</taxon>
        <taxon>Bacillota</taxon>
        <taxon>Negativicutes</taxon>
        <taxon>Acidaminococcales</taxon>
        <taxon>Acidaminococcaceae</taxon>
        <taxon>Acidaminococcus</taxon>
    </lineage>
</organism>
<evidence type="ECO:0000313" key="13">
    <source>
        <dbReference type="EMBL" id="AEQ22122.1"/>
    </source>
</evidence>
<dbReference type="PANTHER" id="PTHR42701">
    <property type="entry name" value="IMIDAZOLE GLYCEROL PHOSPHATE SYNTHASE SUBUNIT HISH"/>
    <property type="match status" value="1"/>
</dbReference>
<dbReference type="PATRIC" id="fig|568816.4.peg.863"/>
<feature type="domain" description="Glutamine amidotransferase" evidence="12">
    <location>
        <begin position="8"/>
        <end position="197"/>
    </location>
</feature>
<dbReference type="STRING" id="568816.Acin_0893"/>
<dbReference type="PROSITE" id="PS51273">
    <property type="entry name" value="GATASE_TYPE_1"/>
    <property type="match status" value="1"/>
</dbReference>
<evidence type="ECO:0000256" key="4">
    <source>
        <dbReference type="ARBA" id="ARBA00022801"/>
    </source>
</evidence>
<dbReference type="HAMAP" id="MF_00278">
    <property type="entry name" value="HisH"/>
    <property type="match status" value="1"/>
</dbReference>
<dbReference type="Pfam" id="PF00117">
    <property type="entry name" value="GATase"/>
    <property type="match status" value="1"/>
</dbReference>
<dbReference type="UniPathway" id="UPA00031">
    <property type="reaction ID" value="UER00010"/>
</dbReference>
<evidence type="ECO:0000256" key="5">
    <source>
        <dbReference type="ARBA" id="ARBA00022962"/>
    </source>
</evidence>
<dbReference type="PIRSF" id="PIRSF000495">
    <property type="entry name" value="Amidotransf_hisH"/>
    <property type="match status" value="1"/>
</dbReference>
<feature type="active site" evidence="10 11">
    <location>
        <position position="186"/>
    </location>
</feature>
<dbReference type="CDD" id="cd01748">
    <property type="entry name" value="GATase1_IGP_Synthase"/>
    <property type="match status" value="1"/>
</dbReference>
<dbReference type="EC" id="4.3.2.10" evidence="10"/>
<evidence type="ECO:0000256" key="10">
    <source>
        <dbReference type="HAMAP-Rule" id="MF_00278"/>
    </source>
</evidence>
<dbReference type="EC" id="3.5.1.2" evidence="10"/>
<dbReference type="PROSITE" id="PS51274">
    <property type="entry name" value="GATASE_COBBQ"/>
    <property type="match status" value="1"/>
</dbReference>
<keyword evidence="3 10" id="KW-0028">Amino-acid biosynthesis</keyword>
<dbReference type="Proteomes" id="UP000007093">
    <property type="component" value="Chromosome"/>
</dbReference>
<dbReference type="GeneID" id="92878858"/>
<keyword evidence="7 10" id="KW-0456">Lyase</keyword>
<evidence type="ECO:0000256" key="8">
    <source>
        <dbReference type="ARBA" id="ARBA00047838"/>
    </source>
</evidence>
<dbReference type="RefSeq" id="WP_009014776.1">
    <property type="nucleotide sequence ID" value="NC_016077.1"/>
</dbReference>
<evidence type="ECO:0000256" key="9">
    <source>
        <dbReference type="ARBA" id="ARBA00049534"/>
    </source>
</evidence>
<dbReference type="GO" id="GO:0000107">
    <property type="term" value="F:imidazoleglycerol-phosphate synthase activity"/>
    <property type="evidence" value="ECO:0007669"/>
    <property type="project" value="UniProtKB-UniRule"/>
</dbReference>
<accession>G4Q5L9</accession>
<feature type="active site" description="Nucleophile" evidence="10 11">
    <location>
        <position position="83"/>
    </location>
</feature>
<comment type="pathway">
    <text evidence="1 10">Amino-acid biosynthesis; L-histidine biosynthesis; L-histidine from 5-phospho-alpha-D-ribose 1-diphosphate: step 5/9.</text>
</comment>
<keyword evidence="10" id="KW-0963">Cytoplasm</keyword>
<keyword evidence="6 10" id="KW-0368">Histidine biosynthesis</keyword>
<evidence type="ECO:0000256" key="11">
    <source>
        <dbReference type="PIRSR" id="PIRSR000495-1"/>
    </source>
</evidence>
<sequence length="204" mass="22229">MNNHSIAIIDYGRGNLHSVYYGLKKIGADPIITNDEKTILEAPRVILPGVGAFGDCMDHLAASGLEDAIFRIVEKGTPFLGICVGLQLLFEGSEETPGVKGLGIFKGRVRLIRTPYKIPHMGWNELTITRPSPLLKDAKGKMVYFVHSFAADPCDRNIITATTDYGTELVAAVGRGNVQGFQFHPEKSSAAGLAMLKAFKEWKP</sequence>
<evidence type="ECO:0000259" key="12">
    <source>
        <dbReference type="Pfam" id="PF00117"/>
    </source>
</evidence>
<dbReference type="KEGG" id="ain:Acin_0893"/>
<dbReference type="AlphaFoldDB" id="G4Q5L9"/>
<dbReference type="InterPro" id="IPR010139">
    <property type="entry name" value="Imidazole-glycPsynth_HisH"/>
</dbReference>
<dbReference type="SUPFAM" id="SSF52317">
    <property type="entry name" value="Class I glutamine amidotransferase-like"/>
    <property type="match status" value="1"/>
</dbReference>
<proteinExistence type="inferred from homology"/>
<evidence type="ECO:0000256" key="3">
    <source>
        <dbReference type="ARBA" id="ARBA00022605"/>
    </source>
</evidence>